<accession>A0A318HZ84</accession>
<evidence type="ECO:0000313" key="1">
    <source>
        <dbReference type="EMBL" id="PXX23652.1"/>
    </source>
</evidence>
<dbReference type="STRING" id="1122991.GCA_000613445_01284"/>
<reference evidence="1 2" key="1">
    <citation type="submission" date="2018-05" db="EMBL/GenBank/DDBJ databases">
        <title>Genomic Encyclopedia of Type Strains, Phase I: the one thousand microbial genomes (KMG-I) project.</title>
        <authorList>
            <person name="Kyrpides N."/>
        </authorList>
    </citation>
    <scope>NUCLEOTIDE SEQUENCE [LARGE SCALE GENOMIC DNA]</scope>
    <source>
        <strain evidence="1 2">DSM 15611</strain>
    </source>
</reference>
<name>A0A318HZ84_9BACT</name>
<dbReference type="EMBL" id="QJJX01000005">
    <property type="protein sequence ID" value="PXX23652.1"/>
    <property type="molecule type" value="Genomic_DNA"/>
</dbReference>
<evidence type="ECO:0000313" key="2">
    <source>
        <dbReference type="Proteomes" id="UP000248314"/>
    </source>
</evidence>
<comment type="caution">
    <text evidence="1">The sequence shown here is derived from an EMBL/GenBank/DDBJ whole genome shotgun (WGS) entry which is preliminary data.</text>
</comment>
<keyword evidence="2" id="KW-1185">Reference proteome</keyword>
<proteinExistence type="predicted"/>
<sequence length="100" mass="11569">MNLTKEDYKQMAEHILEYAIDGKTEVCADVYKGDEMFHIDGVLYAEYKTYEGGSYGYEKEWLTDIASVSLEIKDVWCDNDGDAPHNFKETMLMDCLESFI</sequence>
<dbReference type="RefSeq" id="WP_025816423.1">
    <property type="nucleotide sequence ID" value="NZ_BAIZ01000025.1"/>
</dbReference>
<dbReference type="Proteomes" id="UP000248314">
    <property type="component" value="Unassembled WGS sequence"/>
</dbReference>
<protein>
    <submittedName>
        <fullName evidence="1">Uncharacterized protein</fullName>
    </submittedName>
</protein>
<dbReference type="AlphaFoldDB" id="A0A318HZ84"/>
<organism evidence="1 2">
    <name type="scientific">Hoylesella shahii DSM 15611 = JCM 12083</name>
    <dbReference type="NCBI Taxonomy" id="1122991"/>
    <lineage>
        <taxon>Bacteria</taxon>
        <taxon>Pseudomonadati</taxon>
        <taxon>Bacteroidota</taxon>
        <taxon>Bacteroidia</taxon>
        <taxon>Bacteroidales</taxon>
        <taxon>Prevotellaceae</taxon>
        <taxon>Hoylesella</taxon>
    </lineage>
</organism>
<gene>
    <name evidence="1" type="ORF">EJ73_00641</name>
</gene>